<dbReference type="AlphaFoldDB" id="A0A127F9V4"/>
<evidence type="ECO:0000313" key="2">
    <source>
        <dbReference type="EMBL" id="AMN47197.1"/>
    </source>
</evidence>
<gene>
    <name evidence="2" type="ORF">ACG33_08835</name>
</gene>
<dbReference type="InterPro" id="IPR003615">
    <property type="entry name" value="HNH_nuc"/>
</dbReference>
<organism evidence="2 3">
    <name type="scientific">Steroidobacter denitrificans</name>
    <dbReference type="NCBI Taxonomy" id="465721"/>
    <lineage>
        <taxon>Bacteria</taxon>
        <taxon>Pseudomonadati</taxon>
        <taxon>Pseudomonadota</taxon>
        <taxon>Gammaproteobacteria</taxon>
        <taxon>Steroidobacterales</taxon>
        <taxon>Steroidobacteraceae</taxon>
        <taxon>Steroidobacter</taxon>
    </lineage>
</organism>
<dbReference type="Gene3D" id="1.10.30.50">
    <property type="match status" value="1"/>
</dbReference>
<dbReference type="EMBL" id="CP011971">
    <property type="protein sequence ID" value="AMN47197.1"/>
    <property type="molecule type" value="Genomic_DNA"/>
</dbReference>
<dbReference type="CDD" id="cd00085">
    <property type="entry name" value="HNHc"/>
    <property type="match status" value="1"/>
</dbReference>
<accession>A0A127F9V4</accession>
<feature type="region of interest" description="Disordered" evidence="1">
    <location>
        <begin position="201"/>
        <end position="237"/>
    </location>
</feature>
<proteinExistence type="predicted"/>
<dbReference type="KEGG" id="sdf:ACG33_08835"/>
<reference evidence="2 3" key="1">
    <citation type="submission" date="2015-06" db="EMBL/GenBank/DDBJ databases">
        <title>A Comprehensive Approach to Explore the Metabolic and Phylogenetic Diversity of Bacterial Steroid Degradation in the Environment: Testosterone as an Example.</title>
        <authorList>
            <person name="Yang F.-C."/>
            <person name="Chen Y.-L."/>
            <person name="Yu C.-P."/>
            <person name="Tang S.-L."/>
            <person name="Wang P.-H."/>
            <person name="Ismail W."/>
            <person name="Wang C.-H."/>
            <person name="Yang C.-Y."/>
            <person name="Chiang Y.-R."/>
        </authorList>
    </citation>
    <scope>NUCLEOTIDE SEQUENCE [LARGE SCALE GENOMIC DNA]</scope>
    <source>
        <strain evidence="2 3">DSM 18526</strain>
    </source>
</reference>
<evidence type="ECO:0000256" key="1">
    <source>
        <dbReference type="SAM" id="MobiDB-lite"/>
    </source>
</evidence>
<evidence type="ECO:0000313" key="3">
    <source>
        <dbReference type="Proteomes" id="UP000070250"/>
    </source>
</evidence>
<dbReference type="STRING" id="465721.ACG33_08835"/>
<sequence>MDILECVRRFKPPSDGCCFYCDAPYSDDAGFERDHFPVPASAGGEWTVWACAKCHQRKDRAGEKEQYAWAEDQIEEEHRTVLHNEGEWAFIYGRCAIIDPTTMFNMLDDLHDFRPRVRVLIAAQLAWQVRAMHARVNRLARTCEGRKALATPTPRVERDHDALRQLRQAEIREAKRLARDPEFMADLPDWMRERFEKIERLCAQKETGPDATTPEPEDIELMKRPQPSGENRSERSR</sequence>
<name>A0A127F9V4_STEDE</name>
<dbReference type="Proteomes" id="UP000070250">
    <property type="component" value="Chromosome"/>
</dbReference>
<keyword evidence="3" id="KW-1185">Reference proteome</keyword>
<evidence type="ECO:0008006" key="4">
    <source>
        <dbReference type="Google" id="ProtNLM"/>
    </source>
</evidence>
<protein>
    <recommendedName>
        <fullName evidence="4">HNH domain-containing protein</fullName>
    </recommendedName>
</protein>